<dbReference type="OrthoDB" id="1957425at2"/>
<dbReference type="RefSeq" id="WP_126016595.1">
    <property type="nucleotide sequence ID" value="NZ_CP034437.1"/>
</dbReference>
<dbReference type="EMBL" id="CP034437">
    <property type="protein sequence ID" value="AZN40985.1"/>
    <property type="molecule type" value="Genomic_DNA"/>
</dbReference>
<name>A0A3Q8X7C3_9BACL</name>
<reference evidence="2" key="1">
    <citation type="submission" date="2018-12" db="EMBL/GenBank/DDBJ databases">
        <title>Genome sequence of Peanibacillus sp.</title>
        <authorList>
            <person name="Subramani G."/>
            <person name="Srinivasan S."/>
            <person name="Kim M.K."/>
        </authorList>
    </citation>
    <scope>NUCLEOTIDE SEQUENCE [LARGE SCALE GENOMIC DNA]</scope>
    <source>
        <strain evidence="2">18JY67-1</strain>
    </source>
</reference>
<evidence type="ECO:0000313" key="1">
    <source>
        <dbReference type="EMBL" id="AZN40985.1"/>
    </source>
</evidence>
<evidence type="ECO:0000313" key="2">
    <source>
        <dbReference type="Proteomes" id="UP000272528"/>
    </source>
</evidence>
<dbReference type="AlphaFoldDB" id="A0A3Q8X7C3"/>
<dbReference type="Proteomes" id="UP000272528">
    <property type="component" value="Chromosome"/>
</dbReference>
<sequence length="128" mass="14142">MKRAILFICVAIVAFFAVMIVVDYDHGGFQITIKNNLDKDVRHLSINYPGGPKVITVSAHSTKRVHIVPDTRGEASIVLVYETGNGKQQADIFGYIEPGYKGEAIIYIDSLKDNGELGLTVDEKLNVY</sequence>
<protein>
    <submittedName>
        <fullName evidence="1">Uncharacterized protein</fullName>
    </submittedName>
</protein>
<accession>A0A3Q8X7C3</accession>
<organism evidence="1 2">
    <name type="scientific">Paenibacillus albus</name>
    <dbReference type="NCBI Taxonomy" id="2495582"/>
    <lineage>
        <taxon>Bacteria</taxon>
        <taxon>Bacillati</taxon>
        <taxon>Bacillota</taxon>
        <taxon>Bacilli</taxon>
        <taxon>Bacillales</taxon>
        <taxon>Paenibacillaceae</taxon>
        <taxon>Paenibacillus</taxon>
    </lineage>
</organism>
<keyword evidence="2" id="KW-1185">Reference proteome</keyword>
<dbReference type="KEGG" id="palb:EJC50_15925"/>
<proteinExistence type="predicted"/>
<gene>
    <name evidence="1" type="ORF">EJC50_15925</name>
</gene>